<reference evidence="1" key="1">
    <citation type="submission" date="2022-11" db="EMBL/GenBank/DDBJ databases">
        <title>Minimal conservation of predation-associated metabolite biosynthetic gene clusters underscores biosynthetic potential of Myxococcota including descriptions for ten novel species: Archangium lansinium sp. nov., Myxococcus landrumus sp. nov., Nannocystis bai.</title>
        <authorList>
            <person name="Ahearne A."/>
            <person name="Stevens C."/>
            <person name="Phillips K."/>
        </authorList>
    </citation>
    <scope>NUCLEOTIDE SEQUENCE</scope>
    <source>
        <strain evidence="1">Na p29</strain>
    </source>
</reference>
<comment type="caution">
    <text evidence="1">The sequence shown here is derived from an EMBL/GenBank/DDBJ whole genome shotgun (WGS) entry which is preliminary data.</text>
</comment>
<name>A0A9X3J4S5_9BACT</name>
<evidence type="ECO:0000313" key="2">
    <source>
        <dbReference type="Proteomes" id="UP001150924"/>
    </source>
</evidence>
<gene>
    <name evidence="1" type="ORF">OV079_49670</name>
</gene>
<dbReference type="AlphaFoldDB" id="A0A9X3J4S5"/>
<dbReference type="Proteomes" id="UP001150924">
    <property type="component" value="Unassembled WGS sequence"/>
</dbReference>
<protein>
    <submittedName>
        <fullName evidence="1">Uncharacterized protein</fullName>
    </submittedName>
</protein>
<dbReference type="EMBL" id="JAPNKE010000002">
    <property type="protein sequence ID" value="MCY1013468.1"/>
    <property type="molecule type" value="Genomic_DNA"/>
</dbReference>
<organism evidence="1 2">
    <name type="scientific">Nannocystis pusilla</name>
    <dbReference type="NCBI Taxonomy" id="889268"/>
    <lineage>
        <taxon>Bacteria</taxon>
        <taxon>Pseudomonadati</taxon>
        <taxon>Myxococcota</taxon>
        <taxon>Polyangia</taxon>
        <taxon>Nannocystales</taxon>
        <taxon>Nannocystaceae</taxon>
        <taxon>Nannocystis</taxon>
    </lineage>
</organism>
<proteinExistence type="predicted"/>
<sequence length="332" mass="36021">MIACIRGTDHPLPQIAVMTAEEYADANPPAAPRTPAEQRLWDQYTRAYALLGFLHAKWEEPEPTPLAAPYLSYDTTSDTIIVVADGTERETELYGLLYTMALAARDRESDLSGLSLTETGTFDSKRALTALFAGEATFFADMARARELDYGELAEQFSYEHGMDLARKKFADPWATWGEAMSQFQYIYGAHYVLGAFRGGGMAAVDALYEDSLGSTAYALASSNSIDAAFSAIDLALPAPPEGFRYLSQDSLGPVMLQIHRVRETGDGNTRAVEQSLARSWVGDRLLVAGSDTSDAVAVVWQIAGPGGEVAETIVRATDIATWDAFEALFPG</sequence>
<evidence type="ECO:0000313" key="1">
    <source>
        <dbReference type="EMBL" id="MCY1013468.1"/>
    </source>
</evidence>
<dbReference type="RefSeq" id="WP_267777438.1">
    <property type="nucleotide sequence ID" value="NZ_JAPNKE010000002.1"/>
</dbReference>
<keyword evidence="2" id="KW-1185">Reference proteome</keyword>
<accession>A0A9X3J4S5</accession>